<organism evidence="1">
    <name type="scientific">Monomastix sp. (strain OKE-1)</name>
    <dbReference type="NCBI Taxonomy" id="141716"/>
    <lineage>
        <taxon>Eukaryota</taxon>
        <taxon>Viridiplantae</taxon>
        <taxon>Chlorophyta</taxon>
        <taxon>Mamiellophyceae</taxon>
        <taxon>Monomastigales</taxon>
        <taxon>Monomastigaceae</taxon>
        <taxon>Monomastix</taxon>
    </lineage>
</organism>
<keyword evidence="1" id="KW-0496">Mitochondrion</keyword>
<proteinExistence type="predicted"/>
<dbReference type="RefSeq" id="YP_008802563.1">
    <property type="nucleotide sequence ID" value="NC_022797.1"/>
</dbReference>
<accession>U5YGL4</accession>
<sequence>MKNTVIESLACSVASVSVFHTMKEEQSPVGAHKVSAHSIKDLLPLKALLLGAGIRLCFCGNFHVLSMSCSLDHALL</sequence>
<dbReference type="AlphaFoldDB" id="U5YGL4"/>
<name>U5YGL4_MONSK</name>
<geneLocation type="mitochondrion" evidence="1"/>
<dbReference type="EMBL" id="KF060939">
    <property type="protein sequence ID" value="AGZ90216.1"/>
    <property type="molecule type" value="Genomic_DNA"/>
</dbReference>
<reference evidence="1" key="1">
    <citation type="journal article" date="2013" name="Genome Biol. Evol.">
        <title>Tracing the evolution of streptophyte algae and their mitochondrial genome.</title>
        <authorList>
            <person name="Turmel M."/>
            <person name="Otis C."/>
            <person name="Lemieux C."/>
        </authorList>
    </citation>
    <scope>NUCLEOTIDE SEQUENCE</scope>
</reference>
<protein>
    <submittedName>
        <fullName evidence="1">Uncharacterized protein</fullName>
    </submittedName>
</protein>
<evidence type="ECO:0000313" key="1">
    <source>
        <dbReference type="EMBL" id="AGZ90216.1"/>
    </source>
</evidence>
<gene>
    <name evidence="1" type="primary">orf76</name>
</gene>
<dbReference type="GeneID" id="17622556"/>